<dbReference type="RefSeq" id="WP_167075938.1">
    <property type="nucleotide sequence ID" value="NZ_VVIW01000003.1"/>
</dbReference>
<feature type="domain" description="Antirepressor protein C-terminal" evidence="2">
    <location>
        <begin position="137"/>
        <end position="241"/>
    </location>
</feature>
<dbReference type="Pfam" id="PF03374">
    <property type="entry name" value="ANT"/>
    <property type="match status" value="1"/>
</dbReference>
<sequence>MSGRPPSDLLAASAPIVMPTREIAELTEKRHDNVKRDTKAMLIELGLDPLKFEGIYLDSLNRQQTEYLLDRELTDTLLTGYSAVLRRKVIARWHQLEKDAAPPSLPNFADPAAAARAWADEVEAKRTAEGKVHQLKHQVADQAPAVAGFNLIADASGSMCFRDAAANLKMRQCDLMDYLVSKKWIYERIGSEGYKAYGDRLQALDLRYNSFPYESKTTGEPKTRRQVRITNKGLTKLAAMITQDAVTKRMAAAPGQHQQHLPLPGDDPPG</sequence>
<protein>
    <recommendedName>
        <fullName evidence="2">Antirepressor protein C-terminal domain-containing protein</fullName>
    </recommendedName>
</protein>
<name>A0ABX0LYZ9_9BURK</name>
<dbReference type="InterPro" id="IPR005039">
    <property type="entry name" value="Ant_C"/>
</dbReference>
<dbReference type="InterPro" id="IPR014054">
    <property type="entry name" value="Phage_regulatory_Rha"/>
</dbReference>
<keyword evidence="4" id="KW-1185">Reference proteome</keyword>
<dbReference type="Proteomes" id="UP000819052">
    <property type="component" value="Unassembled WGS sequence"/>
</dbReference>
<evidence type="ECO:0000259" key="2">
    <source>
        <dbReference type="Pfam" id="PF03374"/>
    </source>
</evidence>
<proteinExistence type="predicted"/>
<dbReference type="EMBL" id="VVIW01000003">
    <property type="protein sequence ID" value="NHZ40091.1"/>
    <property type="molecule type" value="Genomic_DNA"/>
</dbReference>
<evidence type="ECO:0000313" key="4">
    <source>
        <dbReference type="Proteomes" id="UP000819052"/>
    </source>
</evidence>
<reference evidence="3 4" key="1">
    <citation type="submission" date="2019-09" db="EMBL/GenBank/DDBJ databases">
        <title>Taxonomy of Antarctic Massilia spp.: description of Massilia rubra sp. nov., Massilia aquatica sp. nov., Massilia mucilaginosa sp. nov., Massilia frigida sp. nov. isolated from streams, lakes and regoliths.</title>
        <authorList>
            <person name="Holochova P."/>
            <person name="Sedlacek I."/>
            <person name="Kralova S."/>
            <person name="Maslanova I."/>
            <person name="Busse H.-J."/>
            <person name="Stankova E."/>
            <person name="Vrbovska V."/>
            <person name="Kovarovic V."/>
            <person name="Bartak M."/>
            <person name="Svec P."/>
            <person name="Pantucek R."/>
        </authorList>
    </citation>
    <scope>NUCLEOTIDE SEQUENCE [LARGE SCALE GENOMIC DNA]</scope>
    <source>
        <strain evidence="3 4">CCM 8693</strain>
    </source>
</reference>
<dbReference type="Pfam" id="PF09669">
    <property type="entry name" value="Phage_pRha"/>
    <property type="match status" value="1"/>
</dbReference>
<organism evidence="3 4">
    <name type="scientific">Massilia aquatica</name>
    <dbReference type="NCBI Taxonomy" id="2609000"/>
    <lineage>
        <taxon>Bacteria</taxon>
        <taxon>Pseudomonadati</taxon>
        <taxon>Pseudomonadota</taxon>
        <taxon>Betaproteobacteria</taxon>
        <taxon>Burkholderiales</taxon>
        <taxon>Oxalobacteraceae</taxon>
        <taxon>Telluria group</taxon>
        <taxon>Massilia</taxon>
    </lineage>
</organism>
<evidence type="ECO:0000256" key="1">
    <source>
        <dbReference type="SAM" id="MobiDB-lite"/>
    </source>
</evidence>
<evidence type="ECO:0000313" key="3">
    <source>
        <dbReference type="EMBL" id="NHZ40091.1"/>
    </source>
</evidence>
<comment type="caution">
    <text evidence="3">The sequence shown here is derived from an EMBL/GenBank/DDBJ whole genome shotgun (WGS) entry which is preliminary data.</text>
</comment>
<feature type="region of interest" description="Disordered" evidence="1">
    <location>
        <begin position="249"/>
        <end position="270"/>
    </location>
</feature>
<accession>A0ABX0LYZ9</accession>
<gene>
    <name evidence="3" type="ORF">F1609_07945</name>
</gene>